<evidence type="ECO:0000313" key="4">
    <source>
        <dbReference type="Proteomes" id="UP000714380"/>
    </source>
</evidence>
<dbReference type="Proteomes" id="UP000714380">
    <property type="component" value="Unassembled WGS sequence"/>
</dbReference>
<protein>
    <submittedName>
        <fullName evidence="3">FxsA family protein</fullName>
    </submittedName>
</protein>
<evidence type="ECO:0000256" key="2">
    <source>
        <dbReference type="SAM" id="Phobius"/>
    </source>
</evidence>
<keyword evidence="2" id="KW-0812">Transmembrane</keyword>
<keyword evidence="2" id="KW-1133">Transmembrane helix</keyword>
<dbReference type="NCBIfam" id="NF008528">
    <property type="entry name" value="PRK11463.1-2"/>
    <property type="match status" value="1"/>
</dbReference>
<evidence type="ECO:0000313" key="3">
    <source>
        <dbReference type="EMBL" id="MCA6065282.1"/>
    </source>
</evidence>
<dbReference type="PANTHER" id="PTHR35335">
    <property type="entry name" value="UPF0716 PROTEIN FXSA"/>
    <property type="match status" value="1"/>
</dbReference>
<organism evidence="3 4">
    <name type="scientific">Thalassolituus marinus</name>
    <dbReference type="NCBI Taxonomy" id="671053"/>
    <lineage>
        <taxon>Bacteria</taxon>
        <taxon>Pseudomonadati</taxon>
        <taxon>Pseudomonadota</taxon>
        <taxon>Gammaproteobacteria</taxon>
        <taxon>Oceanospirillales</taxon>
        <taxon>Oceanospirillaceae</taxon>
        <taxon>Thalassolituus</taxon>
    </lineage>
</organism>
<name>A0ABS7ZVU9_9GAMM</name>
<dbReference type="Pfam" id="PF04186">
    <property type="entry name" value="FxsA"/>
    <property type="match status" value="1"/>
</dbReference>
<accession>A0ABS7ZVU9</accession>
<keyword evidence="2" id="KW-0472">Membrane</keyword>
<keyword evidence="4" id="KW-1185">Reference proteome</keyword>
<feature type="transmembrane region" description="Helical" evidence="2">
    <location>
        <begin position="25"/>
        <end position="45"/>
    </location>
</feature>
<dbReference type="EMBL" id="JAEDAH010000103">
    <property type="protein sequence ID" value="MCA6065282.1"/>
    <property type="molecule type" value="Genomic_DNA"/>
</dbReference>
<feature type="region of interest" description="Disordered" evidence="1">
    <location>
        <begin position="138"/>
        <end position="161"/>
    </location>
</feature>
<feature type="compositionally biased region" description="Basic and acidic residues" evidence="1">
    <location>
        <begin position="151"/>
        <end position="161"/>
    </location>
</feature>
<gene>
    <name evidence="3" type="ORF">I9W95_16925</name>
</gene>
<evidence type="ECO:0000256" key="1">
    <source>
        <dbReference type="SAM" id="MobiDB-lite"/>
    </source>
</evidence>
<proteinExistence type="predicted"/>
<dbReference type="PANTHER" id="PTHR35335:SF1">
    <property type="entry name" value="UPF0716 PROTEIN FXSA"/>
    <property type="match status" value="1"/>
</dbReference>
<comment type="caution">
    <text evidence="3">The sequence shown here is derived from an EMBL/GenBank/DDBJ whole genome shotgun (WGS) entry which is preliminary data.</text>
</comment>
<reference evidence="3 4" key="1">
    <citation type="submission" date="2020-12" db="EMBL/GenBank/DDBJ databases">
        <title>Novel Thalassolituus-related marine hydrocarbonoclastic bacteria mediated algae-derived hydrocarbons mineralization in twilight zone of the northern South China Sea.</title>
        <authorList>
            <person name="Dong C."/>
        </authorList>
    </citation>
    <scope>NUCLEOTIDE SEQUENCE [LARGE SCALE GENOMIC DNA]</scope>
    <source>
        <strain evidence="3 4">IMCC1826</strain>
    </source>
</reference>
<dbReference type="InterPro" id="IPR007313">
    <property type="entry name" value="FxsA"/>
</dbReference>
<sequence length="161" mass="17230">MPLLLIFIVVPVIELAVLIKVGSQIGVLWTLILIFLTAVVGVSLLRAQGIATLMRANRRLEEGTIPAQELAEGFLLALAGAMLITPGFVTDAFGFSLLVPGVRKALVGSVLKVLKVKAFGRMGAMGASMGQPRDVYGQPDPRIHRGANGHDVIDGEYRRED</sequence>
<dbReference type="RefSeq" id="WP_225677073.1">
    <property type="nucleotide sequence ID" value="NZ_JAEDAH010000103.1"/>
</dbReference>